<dbReference type="NCBIfam" id="TIGR00229">
    <property type="entry name" value="sensory_box"/>
    <property type="match status" value="2"/>
</dbReference>
<dbReference type="SUPFAM" id="SSF52172">
    <property type="entry name" value="CheY-like"/>
    <property type="match status" value="1"/>
</dbReference>
<dbReference type="EC" id="2.7.13.3" evidence="3"/>
<evidence type="ECO:0000256" key="8">
    <source>
        <dbReference type="ARBA" id="ARBA00022840"/>
    </source>
</evidence>
<dbReference type="InterPro" id="IPR036890">
    <property type="entry name" value="HATPase_C_sf"/>
</dbReference>
<dbReference type="Proteomes" id="UP000283805">
    <property type="component" value="Unassembled WGS sequence"/>
</dbReference>
<evidence type="ECO:0000256" key="7">
    <source>
        <dbReference type="ARBA" id="ARBA00022777"/>
    </source>
</evidence>
<dbReference type="GO" id="GO:0007234">
    <property type="term" value="P:osmosensory signaling via phosphorelay pathway"/>
    <property type="evidence" value="ECO:0007669"/>
    <property type="project" value="TreeGrafter"/>
</dbReference>
<dbReference type="PROSITE" id="PS50109">
    <property type="entry name" value="HIS_KIN"/>
    <property type="match status" value="1"/>
</dbReference>
<feature type="compositionally biased region" description="Acidic residues" evidence="13">
    <location>
        <begin position="126"/>
        <end position="137"/>
    </location>
</feature>
<feature type="domain" description="PAC" evidence="17">
    <location>
        <begin position="412"/>
        <end position="463"/>
    </location>
</feature>
<dbReference type="SUPFAM" id="SSF55781">
    <property type="entry name" value="GAF domain-like"/>
    <property type="match status" value="2"/>
</dbReference>
<dbReference type="InterPro" id="IPR004358">
    <property type="entry name" value="Sig_transdc_His_kin-like_C"/>
</dbReference>
<dbReference type="SUPFAM" id="SSF55874">
    <property type="entry name" value="ATPase domain of HSP90 chaperone/DNA topoisomerase II/histidine kinase"/>
    <property type="match status" value="1"/>
</dbReference>
<evidence type="ECO:0000313" key="19">
    <source>
        <dbReference type="Proteomes" id="UP000283805"/>
    </source>
</evidence>
<dbReference type="RefSeq" id="WP_120245454.1">
    <property type="nucleotide sequence ID" value="NZ_RAPO01000003.1"/>
</dbReference>
<evidence type="ECO:0000256" key="5">
    <source>
        <dbReference type="ARBA" id="ARBA00022692"/>
    </source>
</evidence>
<dbReference type="GO" id="GO:0004673">
    <property type="term" value="F:protein histidine kinase activity"/>
    <property type="evidence" value="ECO:0007669"/>
    <property type="project" value="UniProtKB-EC"/>
</dbReference>
<keyword evidence="6" id="KW-0547">Nucleotide-binding</keyword>
<evidence type="ECO:0000259" key="16">
    <source>
        <dbReference type="PROSITE" id="PS50112"/>
    </source>
</evidence>
<dbReference type="Pfam" id="PF13185">
    <property type="entry name" value="GAF_2"/>
    <property type="match status" value="1"/>
</dbReference>
<evidence type="ECO:0000256" key="11">
    <source>
        <dbReference type="ARBA" id="ARBA00023136"/>
    </source>
</evidence>
<evidence type="ECO:0000313" key="18">
    <source>
        <dbReference type="EMBL" id="RKD93438.1"/>
    </source>
</evidence>
<feature type="domain" description="PAS" evidence="16">
    <location>
        <begin position="621"/>
        <end position="695"/>
    </location>
</feature>
<gene>
    <name evidence="18" type="ORF">ATJ93_3062</name>
</gene>
<evidence type="ECO:0000256" key="10">
    <source>
        <dbReference type="ARBA" id="ARBA00023012"/>
    </source>
</evidence>
<dbReference type="SUPFAM" id="SSF55785">
    <property type="entry name" value="PYP-like sensor domain (PAS domain)"/>
    <property type="match status" value="2"/>
</dbReference>
<dbReference type="PANTHER" id="PTHR42878">
    <property type="entry name" value="TWO-COMPONENT HISTIDINE KINASE"/>
    <property type="match status" value="1"/>
</dbReference>
<dbReference type="PROSITE" id="PS50112">
    <property type="entry name" value="PAS"/>
    <property type="match status" value="2"/>
</dbReference>
<keyword evidence="9" id="KW-1133">Transmembrane helix</keyword>
<dbReference type="SMART" id="SM00387">
    <property type="entry name" value="HATPase_c"/>
    <property type="match status" value="1"/>
</dbReference>
<dbReference type="SMART" id="SM00091">
    <property type="entry name" value="PAS"/>
    <property type="match status" value="2"/>
</dbReference>
<evidence type="ECO:0000256" key="6">
    <source>
        <dbReference type="ARBA" id="ARBA00022741"/>
    </source>
</evidence>
<dbReference type="PROSITE" id="PS50110">
    <property type="entry name" value="RESPONSE_REGULATORY"/>
    <property type="match status" value="1"/>
</dbReference>
<dbReference type="InterPro" id="IPR029016">
    <property type="entry name" value="GAF-like_dom_sf"/>
</dbReference>
<feature type="domain" description="Histidine kinase" evidence="14">
    <location>
        <begin position="761"/>
        <end position="1006"/>
    </location>
</feature>
<evidence type="ECO:0000256" key="3">
    <source>
        <dbReference type="ARBA" id="ARBA00012438"/>
    </source>
</evidence>
<keyword evidence="7" id="KW-0418">Kinase</keyword>
<feature type="compositionally biased region" description="Basic and acidic residues" evidence="13">
    <location>
        <begin position="146"/>
        <end position="158"/>
    </location>
</feature>
<dbReference type="Gene3D" id="3.30.450.40">
    <property type="match status" value="2"/>
</dbReference>
<protein>
    <recommendedName>
        <fullName evidence="3">histidine kinase</fullName>
        <ecNumber evidence="3">2.7.13.3</ecNumber>
    </recommendedName>
</protein>
<dbReference type="Gene3D" id="3.30.565.10">
    <property type="entry name" value="Histidine kinase-like ATPase, C-terminal domain"/>
    <property type="match status" value="1"/>
</dbReference>
<feature type="domain" description="PAS" evidence="16">
    <location>
        <begin position="329"/>
        <end position="399"/>
    </location>
</feature>
<evidence type="ECO:0000259" key="14">
    <source>
        <dbReference type="PROSITE" id="PS50109"/>
    </source>
</evidence>
<dbReference type="Pfam" id="PF02518">
    <property type="entry name" value="HATPase_c"/>
    <property type="match status" value="1"/>
</dbReference>
<dbReference type="InterPro" id="IPR001789">
    <property type="entry name" value="Sig_transdc_resp-reg_receiver"/>
</dbReference>
<comment type="caution">
    <text evidence="12">Lacks conserved residue(s) required for the propagation of feature annotation.</text>
</comment>
<dbReference type="CDD" id="cd00130">
    <property type="entry name" value="PAS"/>
    <property type="match status" value="2"/>
</dbReference>
<dbReference type="InterPro" id="IPR003594">
    <property type="entry name" value="HATPase_dom"/>
</dbReference>
<keyword evidence="4" id="KW-0808">Transferase</keyword>
<feature type="region of interest" description="Disordered" evidence="13">
    <location>
        <begin position="122"/>
        <end position="158"/>
    </location>
</feature>
<name>A0A3R7GU70_9EURY</name>
<dbReference type="GO" id="GO:0000156">
    <property type="term" value="F:phosphorelay response regulator activity"/>
    <property type="evidence" value="ECO:0007669"/>
    <property type="project" value="TreeGrafter"/>
</dbReference>
<comment type="caution">
    <text evidence="18">The sequence shown here is derived from an EMBL/GenBank/DDBJ whole genome shotgun (WGS) entry which is preliminary data.</text>
</comment>
<keyword evidence="8" id="KW-0067">ATP-binding</keyword>
<evidence type="ECO:0000259" key="17">
    <source>
        <dbReference type="PROSITE" id="PS50113"/>
    </source>
</evidence>
<dbReference type="PANTHER" id="PTHR42878:SF7">
    <property type="entry name" value="SENSOR HISTIDINE KINASE GLRK"/>
    <property type="match status" value="1"/>
</dbReference>
<dbReference type="OrthoDB" id="327291at2157"/>
<dbReference type="InterPro" id="IPR011006">
    <property type="entry name" value="CheY-like_superfamily"/>
</dbReference>
<evidence type="ECO:0000256" key="2">
    <source>
        <dbReference type="ARBA" id="ARBA00004141"/>
    </source>
</evidence>
<dbReference type="InterPro" id="IPR000014">
    <property type="entry name" value="PAS"/>
</dbReference>
<proteinExistence type="predicted"/>
<dbReference type="PROSITE" id="PS50113">
    <property type="entry name" value="PAC"/>
    <property type="match status" value="1"/>
</dbReference>
<dbReference type="Gene3D" id="3.40.50.2300">
    <property type="match status" value="1"/>
</dbReference>
<accession>A0A3R7GU70</accession>
<dbReference type="EMBL" id="RAPO01000003">
    <property type="protein sequence ID" value="RKD93438.1"/>
    <property type="molecule type" value="Genomic_DNA"/>
</dbReference>
<comment type="subcellular location">
    <subcellularLocation>
        <location evidence="2">Membrane</location>
        <topology evidence="2">Multi-pass membrane protein</topology>
    </subcellularLocation>
</comment>
<dbReference type="InterPro" id="IPR050351">
    <property type="entry name" value="BphY/WalK/GraS-like"/>
</dbReference>
<dbReference type="Pfam" id="PF13426">
    <property type="entry name" value="PAS_9"/>
    <property type="match status" value="2"/>
</dbReference>
<dbReference type="GO" id="GO:0030295">
    <property type="term" value="F:protein kinase activator activity"/>
    <property type="evidence" value="ECO:0007669"/>
    <property type="project" value="TreeGrafter"/>
</dbReference>
<keyword evidence="11" id="KW-0472">Membrane</keyword>
<dbReference type="InterPro" id="IPR000700">
    <property type="entry name" value="PAS-assoc_C"/>
</dbReference>
<dbReference type="PRINTS" id="PR00344">
    <property type="entry name" value="BCTRLSENSOR"/>
</dbReference>
<dbReference type="SMART" id="SM00086">
    <property type="entry name" value="PAC"/>
    <property type="match status" value="1"/>
</dbReference>
<evidence type="ECO:0000256" key="13">
    <source>
        <dbReference type="SAM" id="MobiDB-lite"/>
    </source>
</evidence>
<organism evidence="18 19">
    <name type="scientific">Halopiger aswanensis</name>
    <dbReference type="NCBI Taxonomy" id="148449"/>
    <lineage>
        <taxon>Archaea</taxon>
        <taxon>Methanobacteriati</taxon>
        <taxon>Methanobacteriota</taxon>
        <taxon>Stenosarchaea group</taxon>
        <taxon>Halobacteria</taxon>
        <taxon>Halobacteriales</taxon>
        <taxon>Natrialbaceae</taxon>
        <taxon>Halopiger</taxon>
    </lineage>
</organism>
<dbReference type="AlphaFoldDB" id="A0A3R7GU70"/>
<reference evidence="18 19" key="1">
    <citation type="submission" date="2018-09" db="EMBL/GenBank/DDBJ databases">
        <title>Genomic Encyclopedia of Archaeal and Bacterial Type Strains, Phase II (KMG-II): from individual species to whole genera.</title>
        <authorList>
            <person name="Goeker M."/>
        </authorList>
    </citation>
    <scope>NUCLEOTIDE SEQUENCE [LARGE SCALE GENOMIC DNA]</scope>
    <source>
        <strain evidence="18 19">DSM 13151</strain>
    </source>
</reference>
<dbReference type="SMART" id="SM00065">
    <property type="entry name" value="GAF"/>
    <property type="match status" value="1"/>
</dbReference>
<dbReference type="InterPro" id="IPR035965">
    <property type="entry name" value="PAS-like_dom_sf"/>
</dbReference>
<evidence type="ECO:0000256" key="9">
    <source>
        <dbReference type="ARBA" id="ARBA00022989"/>
    </source>
</evidence>
<dbReference type="InterPro" id="IPR001610">
    <property type="entry name" value="PAC"/>
</dbReference>
<keyword evidence="10" id="KW-0902">Two-component regulatory system</keyword>
<keyword evidence="5" id="KW-0812">Transmembrane</keyword>
<evidence type="ECO:0000259" key="15">
    <source>
        <dbReference type="PROSITE" id="PS50110"/>
    </source>
</evidence>
<comment type="catalytic activity">
    <reaction evidence="1">
        <text>ATP + protein L-histidine = ADP + protein N-phospho-L-histidine.</text>
        <dbReference type="EC" id="2.7.13.3"/>
    </reaction>
</comment>
<dbReference type="GO" id="GO:0005524">
    <property type="term" value="F:ATP binding"/>
    <property type="evidence" value="ECO:0007669"/>
    <property type="project" value="UniProtKB-KW"/>
</dbReference>
<feature type="domain" description="Response regulatory" evidence="15">
    <location>
        <begin position="4"/>
        <end position="118"/>
    </location>
</feature>
<dbReference type="GO" id="GO:0016020">
    <property type="term" value="C:membrane"/>
    <property type="evidence" value="ECO:0007669"/>
    <property type="project" value="UniProtKB-SubCell"/>
</dbReference>
<evidence type="ECO:0000256" key="12">
    <source>
        <dbReference type="PROSITE-ProRule" id="PRU00169"/>
    </source>
</evidence>
<dbReference type="CDD" id="cd00075">
    <property type="entry name" value="HATPase"/>
    <property type="match status" value="1"/>
</dbReference>
<evidence type="ECO:0000256" key="1">
    <source>
        <dbReference type="ARBA" id="ARBA00000085"/>
    </source>
</evidence>
<dbReference type="InterPro" id="IPR003018">
    <property type="entry name" value="GAF"/>
</dbReference>
<dbReference type="Gene3D" id="3.30.450.20">
    <property type="entry name" value="PAS domain"/>
    <property type="match status" value="2"/>
</dbReference>
<keyword evidence="19" id="KW-1185">Reference proteome</keyword>
<sequence>MTPTTCAVYADANPSDEVVAVLRDAGIEPDVVGTAADCLATLSSADCVVLGGPLPDGSPTALCTRIRAQRGDIPIVVTPTAADGSEELAGNVIAAGADGYVPRSQGVAMLATRLHDLLQAQSRATDDDDDDDNDDTSSESPSPDAAAERRELTATDADRNRAVALEALQETTHELLRAESAAEIAAIVTAATEHVVDEPLAALYLRTDGDGGIATGDRTASDALEPVGTTTRLEAAAGDVQCIGPDDGLLWRAYTATEPTVVADITSDHTAHPIANATGTVALQPLGDHGLLAVGSGPESDLDAVAVHLLGVLAATAEAALDRAVRERDLERTETVVETVGDGVYSLDRSGRFVTVNDAMTDVTGYERDDLVGAHISTILTDESADRRRKRLRALSSAGRVADRERGGDAIAAYEVTLETRDGRHVPCEINAALTGPDGDLEGTVGIVRDISDRKRMQHELVAHEAKIENLHEVASRLDDCETRAEIYDLTLEAAEEVLHFDACVVDIAEGESLVKKAISSEIDEAFARPMSIDEGIAGKTYQTGQTYRIADVAADEDAAPESAEFRSALSVPIGEKGVFQAVSTEPDAFDADDEELAELLLSHVADALDRFDFEAEIRAERDRFAALFENVPDAAVIARHTESEEPIVEAVNPAFECLFGYEADELVGEPLDERIVPPDRSAAAMTINRRSNRGSVVETEGKRRTADGLRDFMIRVVPVTTDASADGAGGEASVERTVGLYTDITDRKRQQQQLEILNRVLRHDLRNGMNIIDGCAEELADRLADDGTDAAEYATIIRERADDLIGLAEKTRAVERTLERDGAIHKPIDLVAVLQQVIDRLECAYAVVEGEPTADADPDTDSEAPDSVDLTVELADSVPEQCFVRGTDYLETAIFQVLENAVEHNDSASPTIEIRLDASKNDQPGGRHESAGDMVVLSIADDGPGIPEEERALLQEDREITQLRHASGLGLWLVNWVVSQSGGQLAFRTNQPRGTVVDVRLPRVDAETVQRGDDEPPRDD</sequence>
<dbReference type="InterPro" id="IPR005467">
    <property type="entry name" value="His_kinase_dom"/>
</dbReference>
<evidence type="ECO:0000256" key="4">
    <source>
        <dbReference type="ARBA" id="ARBA00022679"/>
    </source>
</evidence>